<feature type="transmembrane region" description="Helical" evidence="16">
    <location>
        <begin position="143"/>
        <end position="165"/>
    </location>
</feature>
<keyword evidence="11 18" id="KW-0675">Receptor</keyword>
<evidence type="ECO:0000256" key="15">
    <source>
        <dbReference type="SAM" id="MobiDB-lite"/>
    </source>
</evidence>
<feature type="transmembrane region" description="Helical" evidence="16">
    <location>
        <begin position="185"/>
        <end position="208"/>
    </location>
</feature>
<comment type="caution">
    <text evidence="18">The sequence shown here is derived from an EMBL/GenBank/DDBJ whole genome shotgun (WGS) entry which is preliminary data.</text>
</comment>
<evidence type="ECO:0000313" key="19">
    <source>
        <dbReference type="Proteomes" id="UP000230750"/>
    </source>
</evidence>
<accession>A0A2G8KJD6</accession>
<dbReference type="AlphaFoldDB" id="A0A2G8KJD6"/>
<evidence type="ECO:0000256" key="6">
    <source>
        <dbReference type="ARBA" id="ARBA00022989"/>
    </source>
</evidence>
<evidence type="ECO:0000256" key="3">
    <source>
        <dbReference type="ARBA" id="ARBA00022473"/>
    </source>
</evidence>
<evidence type="ECO:0000256" key="7">
    <source>
        <dbReference type="ARBA" id="ARBA00023040"/>
    </source>
</evidence>
<keyword evidence="7" id="KW-0297">G-protein coupled receptor</keyword>
<evidence type="ECO:0000256" key="8">
    <source>
        <dbReference type="ARBA" id="ARBA00023069"/>
    </source>
</evidence>
<evidence type="ECO:0000256" key="11">
    <source>
        <dbReference type="ARBA" id="ARBA00023170"/>
    </source>
</evidence>
<reference evidence="18 19" key="1">
    <citation type="journal article" date="2017" name="PLoS Biol.">
        <title>The sea cucumber genome provides insights into morphological evolution and visceral regeneration.</title>
        <authorList>
            <person name="Zhang X."/>
            <person name="Sun L."/>
            <person name="Yuan J."/>
            <person name="Sun Y."/>
            <person name="Gao Y."/>
            <person name="Zhang L."/>
            <person name="Li S."/>
            <person name="Dai H."/>
            <person name="Hamel J.F."/>
            <person name="Liu C."/>
            <person name="Yu Y."/>
            <person name="Liu S."/>
            <person name="Lin W."/>
            <person name="Guo K."/>
            <person name="Jin S."/>
            <person name="Xu P."/>
            <person name="Storey K.B."/>
            <person name="Huan P."/>
            <person name="Zhang T."/>
            <person name="Zhou Y."/>
            <person name="Zhang J."/>
            <person name="Lin C."/>
            <person name="Li X."/>
            <person name="Xing L."/>
            <person name="Huo D."/>
            <person name="Sun M."/>
            <person name="Wang L."/>
            <person name="Mercier A."/>
            <person name="Li F."/>
            <person name="Yang H."/>
            <person name="Xiang J."/>
        </authorList>
    </citation>
    <scope>NUCLEOTIDE SEQUENCE [LARGE SCALE GENOMIC DNA]</scope>
    <source>
        <strain evidence="18">Shaxun</strain>
        <tissue evidence="18">Muscle</tissue>
    </source>
</reference>
<dbReference type="STRING" id="307972.A0A2G8KJD6"/>
<dbReference type="CDD" id="cd00637">
    <property type="entry name" value="7tm_classA_rhodopsin-like"/>
    <property type="match status" value="1"/>
</dbReference>
<keyword evidence="8" id="KW-0969">Cilium</keyword>
<sequence>MSTAGLLNQTRLHGNSTEPSDVINVFAVISLIMIMLVSILWNVLALIAIKRTRSPQNNIHTLFIINLCVADLAIATTSIPFTLFDLLYEGYLLRSSILCNINGFLVTIFPAVNVQTVALIAVHRYVLTIHPHSVVVDMKRATLALVSVWSVSVTLATLPLTHLMSHIDYSRALHHCCPSFKDPCLYGYVCLTAYIVTVPASIFCYTSITRKLSQMEKTLNLRKKRVKPWNDIFYDDDTLPSSGGLAKDELSSTVAGPSSAVTTGNDRHRSRKLERKRAILKLAADKRVAIASALIIFTTITCWTPFALTNVCFFRAQPARLPVQRTCITPAPVSCIRNTTVSIWYTSTPATKGYPRGGTNHINAHVEP</sequence>
<dbReference type="InterPro" id="IPR017452">
    <property type="entry name" value="GPCR_Rhodpsn_7TM"/>
</dbReference>
<gene>
    <name evidence="18" type="ORF">BSL78_14995</name>
</gene>
<feature type="transmembrane region" description="Helical" evidence="16">
    <location>
        <begin position="101"/>
        <end position="122"/>
    </location>
</feature>
<evidence type="ECO:0000256" key="5">
    <source>
        <dbReference type="ARBA" id="ARBA00022692"/>
    </source>
</evidence>
<evidence type="ECO:0000256" key="14">
    <source>
        <dbReference type="ARBA" id="ARBA00023273"/>
    </source>
</evidence>
<dbReference type="OrthoDB" id="6125678at2759"/>
<keyword evidence="5 16" id="KW-0812">Transmembrane</keyword>
<feature type="region of interest" description="Disordered" evidence="15">
    <location>
        <begin position="249"/>
        <end position="269"/>
    </location>
</feature>
<dbReference type="GO" id="GO:0060170">
    <property type="term" value="C:ciliary membrane"/>
    <property type="evidence" value="ECO:0007669"/>
    <property type="project" value="UniProtKB-SubCell"/>
</dbReference>
<feature type="transmembrane region" description="Helical" evidence="16">
    <location>
        <begin position="22"/>
        <end position="49"/>
    </location>
</feature>
<feature type="transmembrane region" description="Helical" evidence="16">
    <location>
        <begin position="61"/>
        <end position="81"/>
    </location>
</feature>
<evidence type="ECO:0000256" key="10">
    <source>
        <dbReference type="ARBA" id="ARBA00023157"/>
    </source>
</evidence>
<dbReference type="InterPro" id="IPR000276">
    <property type="entry name" value="GPCR_Rhodpsn"/>
</dbReference>
<keyword evidence="6 16" id="KW-1133">Transmembrane helix</keyword>
<dbReference type="PRINTS" id="PR00237">
    <property type="entry name" value="GPCRRHODOPSN"/>
</dbReference>
<evidence type="ECO:0000256" key="1">
    <source>
        <dbReference type="ARBA" id="ARBA00004309"/>
    </source>
</evidence>
<dbReference type="GO" id="GO:0005768">
    <property type="term" value="C:endosome"/>
    <property type="evidence" value="ECO:0007669"/>
    <property type="project" value="TreeGrafter"/>
</dbReference>
<feature type="compositionally biased region" description="Polar residues" evidence="15">
    <location>
        <begin position="251"/>
        <end position="264"/>
    </location>
</feature>
<dbReference type="Proteomes" id="UP000230750">
    <property type="component" value="Unassembled WGS sequence"/>
</dbReference>
<dbReference type="PANTHER" id="PTHR22752">
    <property type="entry name" value="G PROTEIN-COUPLED RECEPTOR"/>
    <property type="match status" value="1"/>
</dbReference>
<protein>
    <submittedName>
        <fullName evidence="18">Putative 5-hydroxytryptamine receptor 7</fullName>
    </submittedName>
</protein>
<evidence type="ECO:0000256" key="16">
    <source>
        <dbReference type="SAM" id="Phobius"/>
    </source>
</evidence>
<dbReference type="EMBL" id="MRZV01000539">
    <property type="protein sequence ID" value="PIK48119.1"/>
    <property type="molecule type" value="Genomic_DNA"/>
</dbReference>
<keyword evidence="13" id="KW-0807">Transducer</keyword>
<keyword evidence="10" id="KW-1015">Disulfide bond</keyword>
<comment type="subcellular location">
    <subcellularLocation>
        <location evidence="2">Cell membrane</location>
        <topology evidence="2">Multi-pass membrane protein</topology>
    </subcellularLocation>
    <subcellularLocation>
        <location evidence="1">Cell projection</location>
        <location evidence="1">Cilium membrane</location>
    </subcellularLocation>
</comment>
<evidence type="ECO:0000256" key="2">
    <source>
        <dbReference type="ARBA" id="ARBA00004651"/>
    </source>
</evidence>
<evidence type="ECO:0000256" key="12">
    <source>
        <dbReference type="ARBA" id="ARBA00023180"/>
    </source>
</evidence>
<feature type="domain" description="G-protein coupled receptors family 1 profile" evidence="17">
    <location>
        <begin position="41"/>
        <end position="311"/>
    </location>
</feature>
<keyword evidence="14" id="KW-0966">Cell projection</keyword>
<dbReference type="Gene3D" id="1.20.1070.10">
    <property type="entry name" value="Rhodopsin 7-helix transmembrane proteins"/>
    <property type="match status" value="1"/>
</dbReference>
<evidence type="ECO:0000256" key="9">
    <source>
        <dbReference type="ARBA" id="ARBA00023136"/>
    </source>
</evidence>
<dbReference type="SUPFAM" id="SSF81321">
    <property type="entry name" value="Family A G protein-coupled receptor-like"/>
    <property type="match status" value="1"/>
</dbReference>
<keyword evidence="19" id="KW-1185">Reference proteome</keyword>
<evidence type="ECO:0000256" key="4">
    <source>
        <dbReference type="ARBA" id="ARBA00022475"/>
    </source>
</evidence>
<keyword evidence="9 16" id="KW-0472">Membrane</keyword>
<dbReference type="GO" id="GO:0004930">
    <property type="term" value="F:G protein-coupled receptor activity"/>
    <property type="evidence" value="ECO:0007669"/>
    <property type="project" value="UniProtKB-KW"/>
</dbReference>
<keyword evidence="4" id="KW-1003">Cell membrane</keyword>
<dbReference type="Pfam" id="PF00001">
    <property type="entry name" value="7tm_1"/>
    <property type="match status" value="1"/>
</dbReference>
<evidence type="ECO:0000256" key="13">
    <source>
        <dbReference type="ARBA" id="ARBA00023224"/>
    </source>
</evidence>
<evidence type="ECO:0000259" key="17">
    <source>
        <dbReference type="PROSITE" id="PS50262"/>
    </source>
</evidence>
<keyword evidence="3" id="KW-0217">Developmental protein</keyword>
<dbReference type="PROSITE" id="PS50262">
    <property type="entry name" value="G_PROTEIN_RECEP_F1_2"/>
    <property type="match status" value="1"/>
</dbReference>
<organism evidence="18 19">
    <name type="scientific">Stichopus japonicus</name>
    <name type="common">Sea cucumber</name>
    <dbReference type="NCBI Taxonomy" id="307972"/>
    <lineage>
        <taxon>Eukaryota</taxon>
        <taxon>Metazoa</taxon>
        <taxon>Echinodermata</taxon>
        <taxon>Eleutherozoa</taxon>
        <taxon>Echinozoa</taxon>
        <taxon>Holothuroidea</taxon>
        <taxon>Aspidochirotacea</taxon>
        <taxon>Aspidochirotida</taxon>
        <taxon>Stichopodidae</taxon>
        <taxon>Apostichopus</taxon>
    </lineage>
</organism>
<keyword evidence="12" id="KW-0325">Glycoprotein</keyword>
<evidence type="ECO:0000313" key="18">
    <source>
        <dbReference type="EMBL" id="PIK48119.1"/>
    </source>
</evidence>
<proteinExistence type="predicted"/>
<name>A0A2G8KJD6_STIJA</name>
<feature type="transmembrane region" description="Helical" evidence="16">
    <location>
        <begin position="288"/>
        <end position="308"/>
    </location>
</feature>
<dbReference type="PANTHER" id="PTHR22752:SF10">
    <property type="entry name" value="G-PROTEIN COUPLED RECEPTOR 161"/>
    <property type="match status" value="1"/>
</dbReference>